<dbReference type="Pfam" id="PF12831">
    <property type="entry name" value="FAD_oxidored"/>
    <property type="match status" value="1"/>
</dbReference>
<keyword evidence="6" id="KW-0408">Iron</keyword>
<dbReference type="Gene3D" id="3.40.50.720">
    <property type="entry name" value="NAD(P)-binding Rossmann-like Domain"/>
    <property type="match status" value="1"/>
</dbReference>
<dbReference type="GO" id="GO:0051536">
    <property type="term" value="F:iron-sulfur cluster binding"/>
    <property type="evidence" value="ECO:0007669"/>
    <property type="project" value="UniProtKB-KW"/>
</dbReference>
<evidence type="ECO:0000259" key="8">
    <source>
        <dbReference type="PROSITE" id="PS51379"/>
    </source>
</evidence>
<comment type="caution">
    <text evidence="9">The sequence shown here is derived from an EMBL/GenBank/DDBJ whole genome shotgun (WGS) entry which is preliminary data.</text>
</comment>
<keyword evidence="5" id="KW-0560">Oxidoreductase</keyword>
<comment type="similarity">
    <text evidence="2">Belongs to the HdrA family.</text>
</comment>
<evidence type="ECO:0000256" key="7">
    <source>
        <dbReference type="ARBA" id="ARBA00023014"/>
    </source>
</evidence>
<comment type="cofactor">
    <cofactor evidence="1">
        <name>FAD</name>
        <dbReference type="ChEBI" id="CHEBI:57692"/>
    </cofactor>
</comment>
<reference evidence="9" key="1">
    <citation type="journal article" date="2015" name="Nature">
        <title>Complex archaea that bridge the gap between prokaryotes and eukaryotes.</title>
        <authorList>
            <person name="Spang A."/>
            <person name="Saw J.H."/>
            <person name="Jorgensen S.L."/>
            <person name="Zaremba-Niedzwiedzka K."/>
            <person name="Martijn J."/>
            <person name="Lind A.E."/>
            <person name="van Eijk R."/>
            <person name="Schleper C."/>
            <person name="Guy L."/>
            <person name="Ettema T.J."/>
        </authorList>
    </citation>
    <scope>NUCLEOTIDE SEQUENCE</scope>
</reference>
<dbReference type="PROSITE" id="PS00198">
    <property type="entry name" value="4FE4S_FER_1"/>
    <property type="match status" value="1"/>
</dbReference>
<evidence type="ECO:0000256" key="6">
    <source>
        <dbReference type="ARBA" id="ARBA00023004"/>
    </source>
</evidence>
<dbReference type="EMBL" id="LAZR01030617">
    <property type="protein sequence ID" value="KKL56075.1"/>
    <property type="molecule type" value="Genomic_DNA"/>
</dbReference>
<name>A0A0F9FFQ2_9ZZZZ</name>
<feature type="non-terminal residue" evidence="9">
    <location>
        <position position="281"/>
    </location>
</feature>
<evidence type="ECO:0000256" key="2">
    <source>
        <dbReference type="ARBA" id="ARBA00006561"/>
    </source>
</evidence>
<keyword evidence="3" id="KW-0479">Metal-binding</keyword>
<dbReference type="InterPro" id="IPR017900">
    <property type="entry name" value="4Fe4S_Fe_S_CS"/>
</dbReference>
<dbReference type="PANTHER" id="PTHR43498:SF1">
    <property type="entry name" value="COB--COM HETERODISULFIDE REDUCTASE IRON-SULFUR SUBUNIT A"/>
    <property type="match status" value="1"/>
</dbReference>
<evidence type="ECO:0000256" key="5">
    <source>
        <dbReference type="ARBA" id="ARBA00023002"/>
    </source>
</evidence>
<gene>
    <name evidence="9" type="ORF">LCGC14_2249060</name>
</gene>
<dbReference type="SUPFAM" id="SSF51971">
    <property type="entry name" value="Nucleotide-binding domain"/>
    <property type="match status" value="1"/>
</dbReference>
<keyword evidence="7" id="KW-0411">Iron-sulfur</keyword>
<dbReference type="Gene3D" id="3.30.70.20">
    <property type="match status" value="1"/>
</dbReference>
<evidence type="ECO:0000313" key="9">
    <source>
        <dbReference type="EMBL" id="KKL56075.1"/>
    </source>
</evidence>
<proteinExistence type="inferred from homology"/>
<keyword evidence="4" id="KW-0274">FAD</keyword>
<dbReference type="AlphaFoldDB" id="A0A0F9FFQ2"/>
<dbReference type="GO" id="GO:0016491">
    <property type="term" value="F:oxidoreductase activity"/>
    <property type="evidence" value="ECO:0007669"/>
    <property type="project" value="UniProtKB-KW"/>
</dbReference>
<sequence>MSDSVLVIGGGIAGVQAALDLAEAGAKVILVEKGPSIGGKMAALDKNFPTLDCSVCIEAPKLSEVGEHPNIEVLNNAEVVEVEGEPGAFLVTLRQRAGFVTSECTRCGECEPVCPVVLPNEFDAGMASRKAVYTPFPQAVPGAYVVDIDHCLNEPPNYWPCHRCAEACPPQCIDFSIPLEKRLRREASAVIVTTGFDNMDPALLRQYGYGAHPDVLTAMEFERLLTSAGPTGGEIVRPSDGRHPESIVFVLCVGSRDRRFYRYCSRFCCMYSIKEVFQALD</sequence>
<protein>
    <recommendedName>
        <fullName evidence="8">4Fe-4S ferredoxin-type domain-containing protein</fullName>
    </recommendedName>
</protein>
<dbReference type="SUPFAM" id="SSF54862">
    <property type="entry name" value="4Fe-4S ferredoxins"/>
    <property type="match status" value="1"/>
</dbReference>
<feature type="domain" description="4Fe-4S ferredoxin-type" evidence="8">
    <location>
        <begin position="95"/>
        <end position="125"/>
    </location>
</feature>
<dbReference type="PANTHER" id="PTHR43498">
    <property type="entry name" value="FERREDOXIN:COB-COM HETERODISULFIDE REDUCTASE SUBUNIT A"/>
    <property type="match status" value="1"/>
</dbReference>
<keyword evidence="4" id="KW-0285">Flavoprotein</keyword>
<dbReference type="InterPro" id="IPR017896">
    <property type="entry name" value="4Fe4S_Fe-S-bd"/>
</dbReference>
<evidence type="ECO:0000256" key="4">
    <source>
        <dbReference type="ARBA" id="ARBA00022827"/>
    </source>
</evidence>
<dbReference type="InterPro" id="IPR039650">
    <property type="entry name" value="HdrA-like"/>
</dbReference>
<evidence type="ECO:0000256" key="1">
    <source>
        <dbReference type="ARBA" id="ARBA00001974"/>
    </source>
</evidence>
<dbReference type="GO" id="GO:0046872">
    <property type="term" value="F:metal ion binding"/>
    <property type="evidence" value="ECO:0007669"/>
    <property type="project" value="UniProtKB-KW"/>
</dbReference>
<evidence type="ECO:0000256" key="3">
    <source>
        <dbReference type="ARBA" id="ARBA00022723"/>
    </source>
</evidence>
<accession>A0A0F9FFQ2</accession>
<organism evidence="9">
    <name type="scientific">marine sediment metagenome</name>
    <dbReference type="NCBI Taxonomy" id="412755"/>
    <lineage>
        <taxon>unclassified sequences</taxon>
        <taxon>metagenomes</taxon>
        <taxon>ecological metagenomes</taxon>
    </lineage>
</organism>
<dbReference type="PROSITE" id="PS51379">
    <property type="entry name" value="4FE4S_FER_2"/>
    <property type="match status" value="1"/>
</dbReference>